<reference evidence="2 3" key="1">
    <citation type="journal article" date="2013" name="Proc. Natl. Acad. Sci. U.S.A.">
        <title>Fine-scale variation in meiotic recombination in Mimulus inferred from population shotgun sequencing.</title>
        <authorList>
            <person name="Hellsten U."/>
            <person name="Wright K.M."/>
            <person name="Jenkins J."/>
            <person name="Shu S."/>
            <person name="Yuan Y."/>
            <person name="Wessler S.R."/>
            <person name="Schmutz J."/>
            <person name="Willis J.H."/>
            <person name="Rokhsar D.S."/>
        </authorList>
    </citation>
    <scope>NUCLEOTIDE SEQUENCE [LARGE SCALE GENOMIC DNA]</scope>
    <source>
        <strain evidence="3">cv. DUN x IM62</strain>
    </source>
</reference>
<dbReference type="KEGG" id="egt:105965474"/>
<dbReference type="GO" id="GO:0051726">
    <property type="term" value="P:regulation of cell cycle"/>
    <property type="evidence" value="ECO:0007669"/>
    <property type="project" value="InterPro"/>
</dbReference>
<feature type="compositionally biased region" description="Polar residues" evidence="1">
    <location>
        <begin position="129"/>
        <end position="152"/>
    </location>
</feature>
<dbReference type="OrthoDB" id="540503at2759"/>
<feature type="compositionally biased region" description="Polar residues" evidence="1">
    <location>
        <begin position="195"/>
        <end position="211"/>
    </location>
</feature>
<feature type="compositionally biased region" description="Polar residues" evidence="1">
    <location>
        <begin position="254"/>
        <end position="270"/>
    </location>
</feature>
<dbReference type="STRING" id="4155.A0A022QPL8"/>
<gene>
    <name evidence="2" type="ORF">MIMGU_mgv1a000656mg</name>
</gene>
<dbReference type="eggNOG" id="ENOG502QUZF">
    <property type="taxonomic scope" value="Eukaryota"/>
</dbReference>
<feature type="compositionally biased region" description="Polar residues" evidence="1">
    <location>
        <begin position="333"/>
        <end position="345"/>
    </location>
</feature>
<dbReference type="InterPro" id="IPR031937">
    <property type="entry name" value="PNISR"/>
</dbReference>
<feature type="compositionally biased region" description="Basic residues" evidence="1">
    <location>
        <begin position="969"/>
        <end position="1004"/>
    </location>
</feature>
<evidence type="ECO:0000313" key="2">
    <source>
        <dbReference type="EMBL" id="EYU30637.1"/>
    </source>
</evidence>
<accession>A0A022QPL8</accession>
<feature type="region of interest" description="Disordered" evidence="1">
    <location>
        <begin position="624"/>
        <end position="1030"/>
    </location>
</feature>
<feature type="compositionally biased region" description="Pro residues" evidence="1">
    <location>
        <begin position="91"/>
        <end position="125"/>
    </location>
</feature>
<feature type="region of interest" description="Disordered" evidence="1">
    <location>
        <begin position="492"/>
        <end position="538"/>
    </location>
</feature>
<evidence type="ECO:0000313" key="3">
    <source>
        <dbReference type="Proteomes" id="UP000030748"/>
    </source>
</evidence>
<organism evidence="2 3">
    <name type="scientific">Erythranthe guttata</name>
    <name type="common">Yellow monkey flower</name>
    <name type="synonym">Mimulus guttatus</name>
    <dbReference type="NCBI Taxonomy" id="4155"/>
    <lineage>
        <taxon>Eukaryota</taxon>
        <taxon>Viridiplantae</taxon>
        <taxon>Streptophyta</taxon>
        <taxon>Embryophyta</taxon>
        <taxon>Tracheophyta</taxon>
        <taxon>Spermatophyta</taxon>
        <taxon>Magnoliopsida</taxon>
        <taxon>eudicotyledons</taxon>
        <taxon>Gunneridae</taxon>
        <taxon>Pentapetalae</taxon>
        <taxon>asterids</taxon>
        <taxon>lamiids</taxon>
        <taxon>Lamiales</taxon>
        <taxon>Phrymaceae</taxon>
        <taxon>Erythranthe</taxon>
    </lineage>
</organism>
<dbReference type="OMA" id="NDEMSHR"/>
<dbReference type="PANTHER" id="PTHR46528:SF1">
    <property type="entry name" value="PROTEIN SON"/>
    <property type="match status" value="1"/>
</dbReference>
<feature type="compositionally biased region" description="Basic and acidic residues" evidence="1">
    <location>
        <begin position="185"/>
        <end position="194"/>
    </location>
</feature>
<dbReference type="PhylomeDB" id="A0A022QPL8"/>
<feature type="compositionally biased region" description="Polar residues" evidence="1">
    <location>
        <begin position="221"/>
        <end position="236"/>
    </location>
</feature>
<feature type="compositionally biased region" description="Basic and acidic residues" evidence="1">
    <location>
        <begin position="715"/>
        <end position="733"/>
    </location>
</feature>
<feature type="compositionally biased region" description="Pro residues" evidence="1">
    <location>
        <begin position="64"/>
        <end position="80"/>
    </location>
</feature>
<proteinExistence type="predicted"/>
<feature type="compositionally biased region" description="Polar residues" evidence="1">
    <location>
        <begin position="778"/>
        <end position="787"/>
    </location>
</feature>
<feature type="compositionally biased region" description="Basic and acidic residues" evidence="1">
    <location>
        <begin position="942"/>
        <end position="968"/>
    </location>
</feature>
<feature type="compositionally biased region" description="Basic and acidic residues" evidence="1">
    <location>
        <begin position="508"/>
        <end position="529"/>
    </location>
</feature>
<dbReference type="Proteomes" id="UP000030748">
    <property type="component" value="Unassembled WGS sequence"/>
</dbReference>
<name>A0A022QPL8_ERYGU</name>
<feature type="compositionally biased region" description="Basic residues" evidence="1">
    <location>
        <begin position="1014"/>
        <end position="1030"/>
    </location>
</feature>
<feature type="compositionally biased region" description="Low complexity" evidence="1">
    <location>
        <begin position="81"/>
        <end position="90"/>
    </location>
</feature>
<feature type="compositionally biased region" description="Basic and acidic residues" evidence="1">
    <location>
        <begin position="742"/>
        <end position="771"/>
    </location>
</feature>
<feature type="compositionally biased region" description="Polar residues" evidence="1">
    <location>
        <begin position="652"/>
        <end position="671"/>
    </location>
</feature>
<feature type="compositionally biased region" description="Low complexity" evidence="1">
    <location>
        <begin position="160"/>
        <end position="169"/>
    </location>
</feature>
<feature type="region of interest" description="Disordered" evidence="1">
    <location>
        <begin position="1"/>
        <end position="301"/>
    </location>
</feature>
<dbReference type="EMBL" id="KI631019">
    <property type="protein sequence ID" value="EYU30637.1"/>
    <property type="molecule type" value="Genomic_DNA"/>
</dbReference>
<feature type="compositionally biased region" description="Polar residues" evidence="1">
    <location>
        <begin position="171"/>
        <end position="180"/>
    </location>
</feature>
<dbReference type="GO" id="GO:0003723">
    <property type="term" value="F:RNA binding"/>
    <property type="evidence" value="ECO:0007669"/>
    <property type="project" value="InterPro"/>
</dbReference>
<dbReference type="Pfam" id="PF15996">
    <property type="entry name" value="PNISR"/>
    <property type="match status" value="1"/>
</dbReference>
<dbReference type="PANTHER" id="PTHR46528">
    <property type="entry name" value="PROTEIN SON"/>
    <property type="match status" value="1"/>
</dbReference>
<feature type="compositionally biased region" description="Basic and acidic residues" evidence="1">
    <location>
        <begin position="684"/>
        <end position="693"/>
    </location>
</feature>
<feature type="region of interest" description="Disordered" evidence="1">
    <location>
        <begin position="331"/>
        <end position="377"/>
    </location>
</feature>
<feature type="compositionally biased region" description="Basic and acidic residues" evidence="1">
    <location>
        <begin position="789"/>
        <end position="861"/>
    </location>
</feature>
<feature type="compositionally biased region" description="Basic and acidic residues" evidence="1">
    <location>
        <begin position="871"/>
        <end position="930"/>
    </location>
</feature>
<keyword evidence="3" id="KW-1185">Reference proteome</keyword>
<feature type="compositionally biased region" description="Polar residues" evidence="1">
    <location>
        <begin position="277"/>
        <end position="286"/>
    </location>
</feature>
<sequence length="1030" mass="114057">MEYQQPHGYMRPPPPPPPPPQQQPPSATDPYPRPPPPLPPPPSNHPWPYSATQFQYQPQTQHSPSPPPPQWPPPPPPPPNSSDNAQYHQYPLPPPPPPPYSAHQPPPYPTHSHYPPPHPYPPRPPHVAQSYSQDWGNGSWSQHQSWQYPTNNNEEDWAAKARAWAAGKAVTDNQHTSSQFVAAGRPEEQNHFRDQYSQSVDPQLSNYQQYPGTAGPLNRSGLGQSHDSQYISTGQSAYAPDSHVPFAARDGSLTGDSNAPYLQQEKSSISPLVHQQEVPSSYSSVAGNEEAGDRYGGFNSSSSLLQHHVQTLPPSVDRSRWMEQHHHLVGNQPAETPTDLSNQPLTFAPHFNRDLDPHIQPSYAHSSGGPVRGGDPTVATSSNYSWAPSSATGVIYPSVPPTIPPGPQVDHPIAMSSPASGHSAPMFPTGPGFQPTVPMMGAAFGVGPGVTPHPMAFSGEAYGVMERPKKASVPNWLREEIIKNKTVITSSAHEIPKEDSQPIEEDINDKYSRKGDQADTKSIDSSRSMEDEDEDEDEVEAARTAAINQEIKRVLTEVLLKVTDELFDEIATKVLNEDDHSIEGSVGHALSNHQQLPSAPPVLTPKASAKVLIPSKIKEIGYEDTSVSTSGTPGNVLGLASYGTDEEDEEIQSSGKLNTKGRPSNQQSSSSKHFEGNLVTENGGSREETEEKGNAPAKLLTDGTPDRSVANPEFNDNKAARELASSDDRRSSERLSGSAEDELQHGSDISKIKKSFTEKASQRNTRPDGNLDARSLVNDDSQIQTSGIRYDKNDRHENKKSSVKKDRKDSESSRERIDKKEDVEHGRHARTERIDYHDISKDKEKEKGRVDEKVKNTESRKRPSPSSGKEGTTETQRDSRTSGRKDNDEKRHDRTGDEKRHDRTGDDKRHGRTGDEKKDRSRHKSGGESSRHKRHRSSSVGDRGRESKDRSVVSRANHSSDESSDDSKRKSHHSKRRKSPSPIRSRKRQVSRSPHSKHSKRRHSPYSSLETTRGKRSLSRSRSPVHRRRK</sequence>
<dbReference type="GO" id="GO:0043484">
    <property type="term" value="P:regulation of RNA splicing"/>
    <property type="evidence" value="ECO:0007669"/>
    <property type="project" value="InterPro"/>
</dbReference>
<protein>
    <submittedName>
        <fullName evidence="2">Uncharacterized protein</fullName>
    </submittedName>
</protein>
<feature type="compositionally biased region" description="Pro residues" evidence="1">
    <location>
        <begin position="11"/>
        <end position="23"/>
    </location>
</feature>
<dbReference type="InterPro" id="IPR032922">
    <property type="entry name" value="SON"/>
</dbReference>
<dbReference type="AlphaFoldDB" id="A0A022QPL8"/>
<evidence type="ECO:0000256" key="1">
    <source>
        <dbReference type="SAM" id="MobiDB-lite"/>
    </source>
</evidence>
<feature type="compositionally biased region" description="Pro residues" evidence="1">
    <location>
        <begin position="31"/>
        <end position="45"/>
    </location>
</feature>